<dbReference type="PROSITE" id="PS50802">
    <property type="entry name" value="OTU"/>
    <property type="match status" value="1"/>
</dbReference>
<sequence>MSQSEPQIPKLGSEFSTVEKFKEAAQQGIKAAGFAFSVSLSKISHVEKDGHAPFVTLQCVMGEKYRNNYEITEETRKKVYKMSKLPLHWKDVIAYTKDIINECDRIKNALNKGSNYDTTMRLLKMLEEHQYIIRHQLAKDESMQNLFFTHIEAARQLFDSNENYNEFLLSVQKVAYSGEMNEVKKAFDEVKKTSAKTEGSHSRLKKAIEAASGLEQSIDIAVSKALYKLEEKYETLSDSGSKATLLQKIEALAIEENIIPKAPLQVISKGRPISTKRDLFLSECQDKIAATKEKNTKVSMSKLIKYSQIQQFLYHDQIPVYMHKFIKEVIDVDKDGNYGYRALAVSLERNENEWLEVRKELKNELNEREQFYQSLFLANDDYEIIKKEISWLDGSLNLTFLSYHQPLNQNRALAIGFVNNNHYVAIVLKPGAPIPPIVNRWLQFTTSAASR</sequence>
<name>A0A9N8ZDC7_9GLOM</name>
<dbReference type="InterPro" id="IPR003323">
    <property type="entry name" value="OTU_dom"/>
</dbReference>
<keyword evidence="3" id="KW-1185">Reference proteome</keyword>
<evidence type="ECO:0000259" key="1">
    <source>
        <dbReference type="PROSITE" id="PS50802"/>
    </source>
</evidence>
<proteinExistence type="predicted"/>
<dbReference type="OrthoDB" id="2379842at2759"/>
<evidence type="ECO:0000313" key="2">
    <source>
        <dbReference type="EMBL" id="CAG8489816.1"/>
    </source>
</evidence>
<protein>
    <submittedName>
        <fullName evidence="2">9715_t:CDS:1</fullName>
    </submittedName>
</protein>
<organism evidence="2 3">
    <name type="scientific">Dentiscutata erythropus</name>
    <dbReference type="NCBI Taxonomy" id="1348616"/>
    <lineage>
        <taxon>Eukaryota</taxon>
        <taxon>Fungi</taxon>
        <taxon>Fungi incertae sedis</taxon>
        <taxon>Mucoromycota</taxon>
        <taxon>Glomeromycotina</taxon>
        <taxon>Glomeromycetes</taxon>
        <taxon>Diversisporales</taxon>
        <taxon>Gigasporaceae</taxon>
        <taxon>Dentiscutata</taxon>
    </lineage>
</organism>
<dbReference type="CDD" id="cd22744">
    <property type="entry name" value="OTU"/>
    <property type="match status" value="1"/>
</dbReference>
<dbReference type="AlphaFoldDB" id="A0A9N8ZDC7"/>
<dbReference type="EMBL" id="CAJVPY010000739">
    <property type="protein sequence ID" value="CAG8489816.1"/>
    <property type="molecule type" value="Genomic_DNA"/>
</dbReference>
<comment type="caution">
    <text evidence="2">The sequence shown here is derived from an EMBL/GenBank/DDBJ whole genome shotgun (WGS) entry which is preliminary data.</text>
</comment>
<evidence type="ECO:0000313" key="3">
    <source>
        <dbReference type="Proteomes" id="UP000789405"/>
    </source>
</evidence>
<accession>A0A9N8ZDC7</accession>
<feature type="domain" description="OTU" evidence="1">
    <location>
        <begin position="327"/>
        <end position="429"/>
    </location>
</feature>
<gene>
    <name evidence="2" type="ORF">DERYTH_LOCUS2356</name>
</gene>
<dbReference type="Proteomes" id="UP000789405">
    <property type="component" value="Unassembled WGS sequence"/>
</dbReference>
<reference evidence="2" key="1">
    <citation type="submission" date="2021-06" db="EMBL/GenBank/DDBJ databases">
        <authorList>
            <person name="Kallberg Y."/>
            <person name="Tangrot J."/>
            <person name="Rosling A."/>
        </authorList>
    </citation>
    <scope>NUCLEOTIDE SEQUENCE</scope>
    <source>
        <strain evidence="2">MA453B</strain>
    </source>
</reference>